<proteinExistence type="predicted"/>
<keyword evidence="1" id="KW-0472">Membrane</keyword>
<sequence>MKLFIFSVHTVFGGIFFLYGLSKFHPFMPIPPMNPQAANFIAALIGTGYLWYLIGGIETVAGLMIILRRKVPLALLILAPIITNIVFYLLILQRGIGFPPIAMSIFLICSEGYLFYLYRNSYKGLIFEPEKS</sequence>
<keyword evidence="3" id="KW-1185">Reference proteome</keyword>
<protein>
    <submittedName>
        <fullName evidence="2">DoxX family protein</fullName>
    </submittedName>
</protein>
<dbReference type="AlphaFoldDB" id="T0GJQ3"/>
<dbReference type="Proteomes" id="UP000015454">
    <property type="component" value="Unassembled WGS sequence"/>
</dbReference>
<evidence type="ECO:0000256" key="1">
    <source>
        <dbReference type="SAM" id="Phobius"/>
    </source>
</evidence>
<dbReference type="OrthoDB" id="343150at2"/>
<dbReference type="EMBL" id="AHMO02000008">
    <property type="protein sequence ID" value="EQA45573.1"/>
    <property type="molecule type" value="Genomic_DNA"/>
</dbReference>
<gene>
    <name evidence="2" type="ORF">LEP1GSC050_3804</name>
</gene>
<dbReference type="RefSeq" id="WP_010571896.1">
    <property type="nucleotide sequence ID" value="NZ_AHMO02000008.1"/>
</dbReference>
<dbReference type="STRING" id="1049789.LEP1GSC050_3804"/>
<feature type="transmembrane region" description="Helical" evidence="1">
    <location>
        <begin position="73"/>
        <end position="91"/>
    </location>
</feature>
<evidence type="ECO:0000313" key="3">
    <source>
        <dbReference type="Proteomes" id="UP000015454"/>
    </source>
</evidence>
<accession>T0GJQ3</accession>
<reference evidence="2" key="1">
    <citation type="submission" date="2013-05" db="EMBL/GenBank/DDBJ databases">
        <authorList>
            <person name="Harkins D.M."/>
            <person name="Durkin A.S."/>
            <person name="Brinkac L.M."/>
            <person name="Haft D.H."/>
            <person name="Selengut J.D."/>
            <person name="Sanka R."/>
            <person name="DePew J."/>
            <person name="Purushe J."/>
            <person name="Hartskeerl R.A."/>
            <person name="Ahmed A."/>
            <person name="van der Linden H."/>
            <person name="Goris M.G.A."/>
            <person name="Vinetz J.M."/>
            <person name="Sutton G.G."/>
            <person name="Nierman W.C."/>
            <person name="Fouts D.E."/>
        </authorList>
    </citation>
    <scope>NUCLEOTIDE SEQUENCE [LARGE SCALE GENOMIC DNA]</scope>
    <source>
        <strain evidence="2">5399</strain>
    </source>
</reference>
<comment type="caution">
    <text evidence="2">The sequence shown here is derived from an EMBL/GenBank/DDBJ whole genome shotgun (WGS) entry which is preliminary data.</text>
</comment>
<keyword evidence="1" id="KW-0812">Transmembrane</keyword>
<organism evidence="2 3">
    <name type="scientific">Leptospira broomii serovar Hurstbridge str. 5399</name>
    <dbReference type="NCBI Taxonomy" id="1049789"/>
    <lineage>
        <taxon>Bacteria</taxon>
        <taxon>Pseudomonadati</taxon>
        <taxon>Spirochaetota</taxon>
        <taxon>Spirochaetia</taxon>
        <taxon>Leptospirales</taxon>
        <taxon>Leptospiraceae</taxon>
        <taxon>Leptospira</taxon>
    </lineage>
</organism>
<feature type="transmembrane region" description="Helical" evidence="1">
    <location>
        <begin position="37"/>
        <end position="66"/>
    </location>
</feature>
<keyword evidence="1" id="KW-1133">Transmembrane helix</keyword>
<evidence type="ECO:0000313" key="2">
    <source>
        <dbReference type="EMBL" id="EQA45573.1"/>
    </source>
</evidence>
<feature type="transmembrane region" description="Helical" evidence="1">
    <location>
        <begin position="97"/>
        <end position="118"/>
    </location>
</feature>
<name>T0GJQ3_9LEPT</name>